<evidence type="ECO:0000313" key="3">
    <source>
        <dbReference type="Proteomes" id="UP001341840"/>
    </source>
</evidence>
<evidence type="ECO:0000256" key="1">
    <source>
        <dbReference type="SAM" id="Phobius"/>
    </source>
</evidence>
<evidence type="ECO:0000313" key="2">
    <source>
        <dbReference type="EMBL" id="MED6186465.1"/>
    </source>
</evidence>
<accession>A0ABU6WKW1</accession>
<protein>
    <submittedName>
        <fullName evidence="2">Uncharacterized protein</fullName>
    </submittedName>
</protein>
<gene>
    <name evidence="2" type="ORF">PIB30_066932</name>
</gene>
<keyword evidence="3" id="KW-1185">Reference proteome</keyword>
<feature type="transmembrane region" description="Helical" evidence="1">
    <location>
        <begin position="78"/>
        <end position="97"/>
    </location>
</feature>
<feature type="transmembrane region" description="Helical" evidence="1">
    <location>
        <begin position="142"/>
        <end position="164"/>
    </location>
</feature>
<proteinExistence type="predicted"/>
<comment type="caution">
    <text evidence="2">The sequence shown here is derived from an EMBL/GenBank/DDBJ whole genome shotgun (WGS) entry which is preliminary data.</text>
</comment>
<keyword evidence="1" id="KW-0472">Membrane</keyword>
<reference evidence="2 3" key="1">
    <citation type="journal article" date="2023" name="Plants (Basel)">
        <title>Bridging the Gap: Combining Genomics and Transcriptomics Approaches to Understand Stylosanthes scabra, an Orphan Legume from the Brazilian Caatinga.</title>
        <authorList>
            <person name="Ferreira-Neto J.R.C."/>
            <person name="da Silva M.D."/>
            <person name="Binneck E."/>
            <person name="de Melo N.F."/>
            <person name="da Silva R.H."/>
            <person name="de Melo A.L.T.M."/>
            <person name="Pandolfi V."/>
            <person name="Bustamante F.O."/>
            <person name="Brasileiro-Vidal A.C."/>
            <person name="Benko-Iseppon A.M."/>
        </authorList>
    </citation>
    <scope>NUCLEOTIDE SEQUENCE [LARGE SCALE GENOMIC DNA]</scope>
    <source>
        <tissue evidence="2">Leaves</tissue>
    </source>
</reference>
<dbReference type="Proteomes" id="UP001341840">
    <property type="component" value="Unassembled WGS sequence"/>
</dbReference>
<keyword evidence="1" id="KW-1133">Transmembrane helix</keyword>
<name>A0ABU6WKW1_9FABA</name>
<organism evidence="2 3">
    <name type="scientific">Stylosanthes scabra</name>
    <dbReference type="NCBI Taxonomy" id="79078"/>
    <lineage>
        <taxon>Eukaryota</taxon>
        <taxon>Viridiplantae</taxon>
        <taxon>Streptophyta</taxon>
        <taxon>Embryophyta</taxon>
        <taxon>Tracheophyta</taxon>
        <taxon>Spermatophyta</taxon>
        <taxon>Magnoliopsida</taxon>
        <taxon>eudicotyledons</taxon>
        <taxon>Gunneridae</taxon>
        <taxon>Pentapetalae</taxon>
        <taxon>rosids</taxon>
        <taxon>fabids</taxon>
        <taxon>Fabales</taxon>
        <taxon>Fabaceae</taxon>
        <taxon>Papilionoideae</taxon>
        <taxon>50 kb inversion clade</taxon>
        <taxon>dalbergioids sensu lato</taxon>
        <taxon>Dalbergieae</taxon>
        <taxon>Pterocarpus clade</taxon>
        <taxon>Stylosanthes</taxon>
    </lineage>
</organism>
<keyword evidence="1" id="KW-0812">Transmembrane</keyword>
<sequence length="185" mass="20298">MKLCHHRILSLPPFMESPPPRSRRSLSLRNCRRERRRSFLYHRRTSPSRPCMKGTVAVEGKAAVDGEKERRHRRDSSTAAVLVAVLTAVQPSALLSLRFQPLPVISNVTGDSAVTPVGVPSPEIHYGSSFPFIPVRIAGPKLLVLIPALMGRCGFIVGLVAVIARAYGRSIGNEVGVKLFRIVNT</sequence>
<dbReference type="EMBL" id="JASCZI010181933">
    <property type="protein sequence ID" value="MED6186465.1"/>
    <property type="molecule type" value="Genomic_DNA"/>
</dbReference>